<proteinExistence type="predicted"/>
<accession>A0A8X6NGX3</accession>
<dbReference type="AlphaFoldDB" id="A0A8X6NGX3"/>
<dbReference type="Proteomes" id="UP000887013">
    <property type="component" value="Unassembled WGS sequence"/>
</dbReference>
<protein>
    <submittedName>
        <fullName evidence="1">Uncharacterized protein</fullName>
    </submittedName>
</protein>
<sequence>MKEKPWINDILNLPDCPRSISVAVFRLTNGHDCLYAHRCRYRIVNSLAYQLYCSGMAMNANHFHVCSALTKSCIYSRFCEARHSLDNFTS</sequence>
<name>A0A8X6NGX3_NEPPI</name>
<dbReference type="EMBL" id="BMAW01104456">
    <property type="protein sequence ID" value="GFT14571.1"/>
    <property type="molecule type" value="Genomic_DNA"/>
</dbReference>
<evidence type="ECO:0000313" key="2">
    <source>
        <dbReference type="Proteomes" id="UP000887013"/>
    </source>
</evidence>
<keyword evidence="2" id="KW-1185">Reference proteome</keyword>
<organism evidence="1 2">
    <name type="scientific">Nephila pilipes</name>
    <name type="common">Giant wood spider</name>
    <name type="synonym">Nephila maculata</name>
    <dbReference type="NCBI Taxonomy" id="299642"/>
    <lineage>
        <taxon>Eukaryota</taxon>
        <taxon>Metazoa</taxon>
        <taxon>Ecdysozoa</taxon>
        <taxon>Arthropoda</taxon>
        <taxon>Chelicerata</taxon>
        <taxon>Arachnida</taxon>
        <taxon>Araneae</taxon>
        <taxon>Araneomorphae</taxon>
        <taxon>Entelegynae</taxon>
        <taxon>Araneoidea</taxon>
        <taxon>Nephilidae</taxon>
        <taxon>Nephila</taxon>
    </lineage>
</organism>
<evidence type="ECO:0000313" key="1">
    <source>
        <dbReference type="EMBL" id="GFT14571.1"/>
    </source>
</evidence>
<comment type="caution">
    <text evidence="1">The sequence shown here is derived from an EMBL/GenBank/DDBJ whole genome shotgun (WGS) entry which is preliminary data.</text>
</comment>
<reference evidence="1" key="1">
    <citation type="submission" date="2020-08" db="EMBL/GenBank/DDBJ databases">
        <title>Multicomponent nature underlies the extraordinary mechanical properties of spider dragline silk.</title>
        <authorList>
            <person name="Kono N."/>
            <person name="Nakamura H."/>
            <person name="Mori M."/>
            <person name="Yoshida Y."/>
            <person name="Ohtoshi R."/>
            <person name="Malay A.D."/>
            <person name="Moran D.A.P."/>
            <person name="Tomita M."/>
            <person name="Numata K."/>
            <person name="Arakawa K."/>
        </authorList>
    </citation>
    <scope>NUCLEOTIDE SEQUENCE</scope>
</reference>
<gene>
    <name evidence="1" type="ORF">NPIL_538531</name>
</gene>